<protein>
    <submittedName>
        <fullName evidence="2">Uncharacterized protein</fullName>
    </submittedName>
</protein>
<feature type="compositionally biased region" description="Basic and acidic residues" evidence="1">
    <location>
        <begin position="43"/>
        <end position="56"/>
    </location>
</feature>
<dbReference type="Proteomes" id="UP000186922">
    <property type="component" value="Unassembled WGS sequence"/>
</dbReference>
<feature type="region of interest" description="Disordered" evidence="1">
    <location>
        <begin position="1"/>
        <end position="57"/>
    </location>
</feature>
<evidence type="ECO:0000313" key="3">
    <source>
        <dbReference type="Proteomes" id="UP000186922"/>
    </source>
</evidence>
<keyword evidence="3" id="KW-1185">Reference proteome</keyword>
<dbReference type="AlphaFoldDB" id="A0A1D1UTI9"/>
<organism evidence="2 3">
    <name type="scientific">Ramazzottius varieornatus</name>
    <name type="common">Water bear</name>
    <name type="synonym">Tardigrade</name>
    <dbReference type="NCBI Taxonomy" id="947166"/>
    <lineage>
        <taxon>Eukaryota</taxon>
        <taxon>Metazoa</taxon>
        <taxon>Ecdysozoa</taxon>
        <taxon>Tardigrada</taxon>
        <taxon>Eutardigrada</taxon>
        <taxon>Parachela</taxon>
        <taxon>Hypsibioidea</taxon>
        <taxon>Ramazzottiidae</taxon>
        <taxon>Ramazzottius</taxon>
    </lineage>
</organism>
<evidence type="ECO:0000256" key="1">
    <source>
        <dbReference type="SAM" id="MobiDB-lite"/>
    </source>
</evidence>
<dbReference type="EMBL" id="BDGG01000002">
    <property type="protein sequence ID" value="GAU92969.1"/>
    <property type="molecule type" value="Genomic_DNA"/>
</dbReference>
<sequence>MTSLLTATDRMTIPAGTHSAEDTAIPNATTDSSRSRSSPYSSRDSRHPYEKEEQRLRLGLYPESSSRRYDTRDSEAFVDTCFRKSRCPQLRDLSRQSGKSRHRMFLLRSQMFYNCKSALSACKALGMEANNFVLMALDHDYPTDQYTVVPKRWKFLCKFKLCINKRYWIDYYGFSAAGGYEMLSMSRVLITG</sequence>
<evidence type="ECO:0000313" key="2">
    <source>
        <dbReference type="EMBL" id="GAU92969.1"/>
    </source>
</evidence>
<gene>
    <name evidence="2" type="primary">RvY_04978</name>
    <name evidence="2" type="synonym">RvY_04978.1</name>
    <name evidence="2" type="ORF">RvY_04978-1</name>
</gene>
<name>A0A1D1UTI9_RAMVA</name>
<proteinExistence type="predicted"/>
<accession>A0A1D1UTI9</accession>
<reference evidence="2 3" key="1">
    <citation type="journal article" date="2016" name="Nat. Commun.">
        <title>Extremotolerant tardigrade genome and improved radiotolerance of human cultured cells by tardigrade-unique protein.</title>
        <authorList>
            <person name="Hashimoto T."/>
            <person name="Horikawa D.D."/>
            <person name="Saito Y."/>
            <person name="Kuwahara H."/>
            <person name="Kozuka-Hata H."/>
            <person name="Shin-I T."/>
            <person name="Minakuchi Y."/>
            <person name="Ohishi K."/>
            <person name="Motoyama A."/>
            <person name="Aizu T."/>
            <person name="Enomoto A."/>
            <person name="Kondo K."/>
            <person name="Tanaka S."/>
            <person name="Hara Y."/>
            <person name="Koshikawa S."/>
            <person name="Sagara H."/>
            <person name="Miura T."/>
            <person name="Yokobori S."/>
            <person name="Miyagawa K."/>
            <person name="Suzuki Y."/>
            <person name="Kubo T."/>
            <person name="Oyama M."/>
            <person name="Kohara Y."/>
            <person name="Fujiyama A."/>
            <person name="Arakawa K."/>
            <person name="Katayama T."/>
            <person name="Toyoda A."/>
            <person name="Kunieda T."/>
        </authorList>
    </citation>
    <scope>NUCLEOTIDE SEQUENCE [LARGE SCALE GENOMIC DNA]</scope>
    <source>
        <strain evidence="2 3">YOKOZUNA-1</strain>
    </source>
</reference>
<comment type="caution">
    <text evidence="2">The sequence shown here is derived from an EMBL/GenBank/DDBJ whole genome shotgun (WGS) entry which is preliminary data.</text>
</comment>